<feature type="region of interest" description="Disordered" evidence="1">
    <location>
        <begin position="579"/>
        <end position="634"/>
    </location>
</feature>
<feature type="region of interest" description="Disordered" evidence="1">
    <location>
        <begin position="521"/>
        <end position="554"/>
    </location>
</feature>
<feature type="region of interest" description="Disordered" evidence="1">
    <location>
        <begin position="345"/>
        <end position="453"/>
    </location>
</feature>
<feature type="compositionally biased region" description="Low complexity" evidence="1">
    <location>
        <begin position="609"/>
        <end position="622"/>
    </location>
</feature>
<feature type="region of interest" description="Disordered" evidence="1">
    <location>
        <begin position="823"/>
        <end position="885"/>
    </location>
</feature>
<feature type="compositionally biased region" description="Polar residues" evidence="1">
    <location>
        <begin position="854"/>
        <end position="866"/>
    </location>
</feature>
<comment type="caution">
    <text evidence="2">The sequence shown here is derived from an EMBL/GenBank/DDBJ whole genome shotgun (WGS) entry which is preliminary data.</text>
</comment>
<evidence type="ECO:0008006" key="4">
    <source>
        <dbReference type="Google" id="ProtNLM"/>
    </source>
</evidence>
<feature type="region of interest" description="Disordered" evidence="1">
    <location>
        <begin position="63"/>
        <end position="84"/>
    </location>
</feature>
<dbReference type="PROSITE" id="PS50096">
    <property type="entry name" value="IQ"/>
    <property type="match status" value="1"/>
</dbReference>
<proteinExistence type="predicted"/>
<evidence type="ECO:0000313" key="2">
    <source>
        <dbReference type="EMBL" id="KAL0838505.1"/>
    </source>
</evidence>
<feature type="compositionally biased region" description="Polar residues" evidence="1">
    <location>
        <begin position="345"/>
        <end position="361"/>
    </location>
</feature>
<feature type="compositionally biased region" description="Low complexity" evidence="1">
    <location>
        <begin position="362"/>
        <end position="374"/>
    </location>
</feature>
<dbReference type="InterPro" id="IPR033207">
    <property type="entry name" value="CCP110"/>
</dbReference>
<protein>
    <recommendedName>
        <fullName evidence="4">Centriolar coiled-coil protein of 110 kDa</fullName>
    </recommendedName>
</protein>
<accession>A0ABD0T578</accession>
<dbReference type="Proteomes" id="UP001549921">
    <property type="component" value="Unassembled WGS sequence"/>
</dbReference>
<reference evidence="2 3" key="1">
    <citation type="submission" date="2024-06" db="EMBL/GenBank/DDBJ databases">
        <title>A chromosome-level genome assembly of beet webworm, Loxostege sticticalis.</title>
        <authorList>
            <person name="Zhang Y."/>
        </authorList>
    </citation>
    <scope>NUCLEOTIDE SEQUENCE [LARGE SCALE GENOMIC DNA]</scope>
    <source>
        <strain evidence="2">AQ028</strain>
        <tissue evidence="2">Male pupae</tissue>
    </source>
</reference>
<dbReference type="AlphaFoldDB" id="A0ABD0T578"/>
<organism evidence="2 3">
    <name type="scientific">Loxostege sticticalis</name>
    <name type="common">Beet webworm moth</name>
    <dbReference type="NCBI Taxonomy" id="481309"/>
    <lineage>
        <taxon>Eukaryota</taxon>
        <taxon>Metazoa</taxon>
        <taxon>Ecdysozoa</taxon>
        <taxon>Arthropoda</taxon>
        <taxon>Hexapoda</taxon>
        <taxon>Insecta</taxon>
        <taxon>Pterygota</taxon>
        <taxon>Neoptera</taxon>
        <taxon>Endopterygota</taxon>
        <taxon>Lepidoptera</taxon>
        <taxon>Glossata</taxon>
        <taxon>Ditrysia</taxon>
        <taxon>Pyraloidea</taxon>
        <taxon>Crambidae</taxon>
        <taxon>Pyraustinae</taxon>
        <taxon>Loxostege</taxon>
    </lineage>
</organism>
<gene>
    <name evidence="2" type="ORF">ABMA28_016626</name>
</gene>
<evidence type="ECO:0000313" key="3">
    <source>
        <dbReference type="Proteomes" id="UP001549921"/>
    </source>
</evidence>
<dbReference type="PANTHER" id="PTHR13594:SF1">
    <property type="entry name" value="CENTRIOLAR COILED-COIL PROTEIN OF 110 KDA"/>
    <property type="match status" value="1"/>
</dbReference>
<feature type="compositionally biased region" description="Polar residues" evidence="1">
    <location>
        <begin position="403"/>
        <end position="419"/>
    </location>
</feature>
<name>A0ABD0T578_LOXSC</name>
<sequence>MNDPWDVKSVRQSGQYVSCMRINGVPLLPPVLSKECRKEMQYYKLLAKEVEKRISVLKPYVLDSDSDSSEDKTDAPELPENEQSYELPKEEIQAGFNINIDKITAVTNETTIEGCTLKSPQPYSVSADFYNNVTVSNTIGTPTVTNSPKKFVIDLSLSINESGRNVLETLKKSPQYSSPPIDLPERDCDYPKKITQKEILTEVESSSKNSKQKNVVEDLVNFSFSIDKDALSDPFPEFSLNQDGPSSLSSKSFTGSLIDIHTESMKESQMGSKMIRQRSYTLLKPSPQLLAHLEVQSLNTGVEMSCISMSESFSNLSSPSKKRRSWDLESAKVKWSSMALELNQKNVTNTPKVNGVNKTNVSKPTPKKTQQPSPARSRSVVQEKPRRPSMPAKPTPKSEPIQRPTNKKSLSPVRNTPTSRAVPIKEPPCPKTPNPSKESVASKPLTVPISESDDPAARVRELYEKIQKQQLIQMANLVEKQKKEQMLLQQVFEEQNNILYKQLKTICPKSPVEAKEAWADKNVEHGDRGPVSLSQLINHKTPERSGYESPVSSTLTETNNYLSHCDDVLKRSKDITSNIKKQQPVARPTQHQNGAKTSSPRVKTDGSRTRTNSPTSRNTSRRLNYDTSASSERDFEPMLTDRTNDTMADLNVTFPSDYSDDGHSIVHNGNNKDITVVHRAPMSASSGHQSRTPDALKNVIEPLQTPMSVLRRPVKQFITHPTPEQRAAASKLVAYAKGFLVRRLLRTERVQATVQTIRDALLCALQLHQDREGIRGADVDLHRRLIQQITAACYALHDTFIASTPAERCAVIAADRARRRALAQRLPPPRQQRPTDLMSQSHTGAFPARAKRPSSASLMTQSNYETFSGDKRARYPASPRRRPWR</sequence>
<dbReference type="EMBL" id="JBEDNZ010000009">
    <property type="protein sequence ID" value="KAL0838505.1"/>
    <property type="molecule type" value="Genomic_DNA"/>
</dbReference>
<feature type="compositionally biased region" description="Polar residues" evidence="1">
    <location>
        <begin position="589"/>
        <end position="601"/>
    </location>
</feature>
<dbReference type="Pfam" id="PF16025">
    <property type="entry name" value="CaM_bind"/>
    <property type="match status" value="1"/>
</dbReference>
<dbReference type="PANTHER" id="PTHR13594">
    <property type="entry name" value="CENTRIOLAR COILED-COIL PROTEIN OF 110 KDA"/>
    <property type="match status" value="1"/>
</dbReference>
<evidence type="ECO:0000256" key="1">
    <source>
        <dbReference type="SAM" id="MobiDB-lite"/>
    </source>
</evidence>